<evidence type="ECO:0000256" key="6">
    <source>
        <dbReference type="SAM" id="MobiDB-lite"/>
    </source>
</evidence>
<evidence type="ECO:0000256" key="1">
    <source>
        <dbReference type="ARBA" id="ARBA00007061"/>
    </source>
</evidence>
<feature type="active site" description="Proton donor/acceptor" evidence="3">
    <location>
        <position position="347"/>
    </location>
</feature>
<sequence>MSTSASSDTLQQGQPIDQNAATAPVSPSFSADVSPSPSADVSPSLTPEMCGSSVSTSPVTSFASEAMVFVNPDTSREPAVPLPPALSNIGTPFDASAGRPKDIGILAMEVYFPQSFVEQSDLEEFDNVSSGKYTIGLGQSRMAVVDDNEDINSICLTAVSRLMMRTRLPYSAIGRLEVGTETIIDKSKATKTVLMQLFANSGNTDVEGIDTTNACYGGTAALFNTVAWMEGSSWCGRYGIVVAADIAVYGTKAARPTGGCAAIAMLVGPNAPVYLEPGLRSSHFEHVYDFYKPDFSSEYPAVDGRLSATCFTRALDTCYRRLQERGAALRPNETPVDTGSLDYLVFHSPYLKLVRKSVSRLAYLDYVAAAAKSPELAATRFPQVSAELQQLVAESTPETNRDCAALEAGFRKVSSGLWSDKVSPATLIAKNVGNSYTASAYASLASVLASEPLDKLAGARLMVFSYGSGLASSMFCLRVRGPAIPVGLEDLAARLNARTAVSPQHFTDALSRREAAHGAASFSPVASHQDTIAPSTFFLSHINDRHHRAYAYKRADGTVVPSVASS</sequence>
<keyword evidence="5" id="KW-0756">Sterol biosynthesis</keyword>
<proteinExistence type="inferred from homology"/>
<reference evidence="9" key="1">
    <citation type="submission" date="2013-04" db="EMBL/GenBank/DDBJ databases">
        <title>The Genome Sequence of Fonticula alba ATCC 38817.</title>
        <authorList>
            <consortium name="The Broad Institute Genomics Platform"/>
            <person name="Russ C."/>
            <person name="Cuomo C."/>
            <person name="Burger G."/>
            <person name="Gray M.W."/>
            <person name="Holland P.W.H."/>
            <person name="King N."/>
            <person name="Lang F.B.F."/>
            <person name="Roger A.J."/>
            <person name="Ruiz-Trillo I."/>
            <person name="Brown M."/>
            <person name="Walker B."/>
            <person name="Young S."/>
            <person name="Zeng Q."/>
            <person name="Gargeya S."/>
            <person name="Fitzgerald M."/>
            <person name="Haas B."/>
            <person name="Abouelleil A."/>
            <person name="Allen A.W."/>
            <person name="Alvarado L."/>
            <person name="Arachchi H.M."/>
            <person name="Berlin A.M."/>
            <person name="Chapman S.B."/>
            <person name="Gainer-Dewar J."/>
            <person name="Goldberg J."/>
            <person name="Griggs A."/>
            <person name="Gujja S."/>
            <person name="Hansen M."/>
            <person name="Howarth C."/>
            <person name="Imamovic A."/>
            <person name="Ireland A."/>
            <person name="Larimer J."/>
            <person name="McCowan C."/>
            <person name="Murphy C."/>
            <person name="Pearson M."/>
            <person name="Poon T.W."/>
            <person name="Priest M."/>
            <person name="Roberts A."/>
            <person name="Saif S."/>
            <person name="Shea T."/>
            <person name="Sisk P."/>
            <person name="Sykes S."/>
            <person name="Wortman J."/>
            <person name="Nusbaum C."/>
            <person name="Birren B."/>
        </authorList>
    </citation>
    <scope>NUCLEOTIDE SEQUENCE [LARGE SCALE GENOMIC DNA]</scope>
    <source>
        <strain evidence="9">ATCC 38817</strain>
    </source>
</reference>
<dbReference type="OrthoDB" id="1269963at2759"/>
<dbReference type="GO" id="GO:0006084">
    <property type="term" value="P:acetyl-CoA metabolic process"/>
    <property type="evidence" value="ECO:0007669"/>
    <property type="project" value="InterPro"/>
</dbReference>
<dbReference type="InterPro" id="IPR000590">
    <property type="entry name" value="HMG_CoA_synt_AS"/>
</dbReference>
<dbReference type="STRING" id="691883.A0A058ZFD3"/>
<comment type="function">
    <text evidence="5">Catalyzes the condensation of acetyl-CoA with acetoacetyl-CoA to form HMG-CoA.</text>
</comment>
<dbReference type="OMA" id="DDAYNWI"/>
<dbReference type="RefSeq" id="XP_009492796.1">
    <property type="nucleotide sequence ID" value="XM_009494521.1"/>
</dbReference>
<dbReference type="InterPro" id="IPR010122">
    <property type="entry name" value="HMG_CoA_synthase_euk"/>
</dbReference>
<organism evidence="9">
    <name type="scientific">Fonticula alba</name>
    <name type="common">Slime mold</name>
    <dbReference type="NCBI Taxonomy" id="691883"/>
    <lineage>
        <taxon>Eukaryota</taxon>
        <taxon>Rotosphaerida</taxon>
        <taxon>Fonticulaceae</taxon>
        <taxon>Fonticula</taxon>
    </lineage>
</organism>
<feature type="active site" description="Acyl-thioester intermediate" evidence="3">
    <location>
        <position position="215"/>
    </location>
</feature>
<name>A0A058ZFD3_FONAL</name>
<dbReference type="GeneID" id="20525365"/>
<keyword evidence="5" id="KW-0443">Lipid metabolism</keyword>
<evidence type="ECO:0000256" key="3">
    <source>
        <dbReference type="PIRSR" id="PIRSR610122-1"/>
    </source>
</evidence>
<dbReference type="AlphaFoldDB" id="A0A058ZFD3"/>
<comment type="catalytic activity">
    <reaction evidence="5">
        <text>acetoacetyl-CoA + acetyl-CoA + H2O = (3S)-3-hydroxy-3-methylglutaryl-CoA + CoA + H(+)</text>
        <dbReference type="Rhea" id="RHEA:10188"/>
        <dbReference type="ChEBI" id="CHEBI:15377"/>
        <dbReference type="ChEBI" id="CHEBI:15378"/>
        <dbReference type="ChEBI" id="CHEBI:43074"/>
        <dbReference type="ChEBI" id="CHEBI:57286"/>
        <dbReference type="ChEBI" id="CHEBI:57287"/>
        <dbReference type="ChEBI" id="CHEBI:57288"/>
        <dbReference type="EC" id="2.3.3.10"/>
    </reaction>
</comment>
<evidence type="ECO:0000256" key="2">
    <source>
        <dbReference type="ARBA" id="ARBA00022679"/>
    </source>
</evidence>
<gene>
    <name evidence="9" type="ORF">H696_00640</name>
</gene>
<feature type="binding site" evidence="4">
    <location>
        <position position="352"/>
    </location>
    <ligand>
        <name>CoA</name>
        <dbReference type="ChEBI" id="CHEBI:57287"/>
    </ligand>
</feature>
<dbReference type="PANTHER" id="PTHR43323:SF2">
    <property type="entry name" value="HYDROXYMETHYLGLUTARYL-COA SYNTHASE"/>
    <property type="match status" value="1"/>
</dbReference>
<dbReference type="CDD" id="cd00827">
    <property type="entry name" value="init_cond_enzymes"/>
    <property type="match status" value="1"/>
</dbReference>
<dbReference type="PANTHER" id="PTHR43323">
    <property type="entry name" value="3-HYDROXY-3-METHYLGLUTARYL COENZYME A SYNTHASE"/>
    <property type="match status" value="1"/>
</dbReference>
<keyword evidence="10" id="KW-1185">Reference proteome</keyword>
<feature type="active site" description="Proton donor/acceptor" evidence="3">
    <location>
        <position position="181"/>
    </location>
</feature>
<comment type="pathway">
    <text evidence="5">Metabolic intermediate biosynthesis; (R)-mevalonate biosynthesis; (R)-mevalonate from acetyl-CoA: step 2/3.</text>
</comment>
<keyword evidence="2 5" id="KW-0808">Transferase</keyword>
<feature type="binding site" evidence="4">
    <location>
        <position position="307"/>
    </location>
    <ligand>
        <name>CoA</name>
        <dbReference type="ChEBI" id="CHEBI:57287"/>
    </ligand>
</feature>
<evidence type="ECO:0000259" key="8">
    <source>
        <dbReference type="Pfam" id="PF08540"/>
    </source>
</evidence>
<keyword evidence="5" id="KW-0444">Lipid biosynthesis</keyword>
<dbReference type="PROSITE" id="PS01226">
    <property type="entry name" value="HMG_COA_SYNTHASE"/>
    <property type="match status" value="1"/>
</dbReference>
<dbReference type="eggNOG" id="KOG1393">
    <property type="taxonomic scope" value="Eukaryota"/>
</dbReference>
<dbReference type="Pfam" id="PF08540">
    <property type="entry name" value="HMG_CoA_synt_C"/>
    <property type="match status" value="1"/>
</dbReference>
<dbReference type="GO" id="GO:0004421">
    <property type="term" value="F:hydroxymethylglutaryl-CoA synthase activity"/>
    <property type="evidence" value="ECO:0007669"/>
    <property type="project" value="UniProtKB-EC"/>
</dbReference>
<evidence type="ECO:0000256" key="5">
    <source>
        <dbReference type="RuleBase" id="RU364071"/>
    </source>
</evidence>
<dbReference type="GO" id="GO:0016126">
    <property type="term" value="P:sterol biosynthetic process"/>
    <property type="evidence" value="ECO:0007669"/>
    <property type="project" value="UniProtKB-KW"/>
</dbReference>
<dbReference type="InterPro" id="IPR013528">
    <property type="entry name" value="HMG_CoA_synth_N"/>
</dbReference>
<dbReference type="EC" id="2.3.3.10" evidence="5"/>
<feature type="domain" description="Hydroxymethylglutaryl-coenzyme A synthase C-terminal" evidence="8">
    <location>
        <begin position="274"/>
        <end position="553"/>
    </location>
</feature>
<keyword evidence="5" id="KW-1207">Sterol metabolism</keyword>
<evidence type="ECO:0000313" key="9">
    <source>
        <dbReference type="EMBL" id="KCV73095.1"/>
    </source>
</evidence>
<accession>A0A058ZFD3</accession>
<comment type="similarity">
    <text evidence="1 5">Belongs to the thiolase-like superfamily. HMG-CoA synthase family.</text>
</comment>
<dbReference type="NCBIfam" id="TIGR01833">
    <property type="entry name" value="HMG-CoA-S_euk"/>
    <property type="match status" value="1"/>
</dbReference>
<dbReference type="GO" id="GO:0010142">
    <property type="term" value="P:farnesyl diphosphate biosynthetic process, mevalonate pathway"/>
    <property type="evidence" value="ECO:0007669"/>
    <property type="project" value="InterPro"/>
</dbReference>
<feature type="compositionally biased region" description="Low complexity" evidence="6">
    <location>
        <begin position="23"/>
        <end position="44"/>
    </location>
</feature>
<feature type="domain" description="Hydroxymethylglutaryl-coenzyme A synthase N-terminal" evidence="7">
    <location>
        <begin position="99"/>
        <end position="272"/>
    </location>
</feature>
<evidence type="ECO:0000259" key="7">
    <source>
        <dbReference type="Pfam" id="PF01154"/>
    </source>
</evidence>
<dbReference type="InterPro" id="IPR013746">
    <property type="entry name" value="HMG_CoA_synt_C_dom"/>
</dbReference>
<dbReference type="SUPFAM" id="SSF53901">
    <property type="entry name" value="Thiolase-like"/>
    <property type="match status" value="2"/>
</dbReference>
<evidence type="ECO:0000313" key="10">
    <source>
        <dbReference type="Proteomes" id="UP000030693"/>
    </source>
</evidence>
<feature type="region of interest" description="Disordered" evidence="6">
    <location>
        <begin position="1"/>
        <end position="52"/>
    </location>
</feature>
<feature type="compositionally biased region" description="Polar residues" evidence="6">
    <location>
        <begin position="1"/>
        <end position="21"/>
    </location>
</feature>
<protein>
    <recommendedName>
        <fullName evidence="5">Hydroxymethylglutaryl-CoA synthase</fullName>
        <shortName evidence="5">HMG-CoA synthase</shortName>
        <ecNumber evidence="5">2.3.3.10</ecNumber>
    </recommendedName>
    <alternativeName>
        <fullName evidence="5">3-hydroxy-3-methylglutaryl coenzyme A synthase</fullName>
    </alternativeName>
</protein>
<dbReference type="UniPathway" id="UPA00058">
    <property type="reaction ID" value="UER00102"/>
</dbReference>
<dbReference type="Proteomes" id="UP000030693">
    <property type="component" value="Unassembled WGS sequence"/>
</dbReference>
<evidence type="ECO:0000256" key="4">
    <source>
        <dbReference type="PIRSR" id="PIRSR610122-2"/>
    </source>
</evidence>
<dbReference type="Gene3D" id="3.40.47.10">
    <property type="match status" value="1"/>
</dbReference>
<dbReference type="EMBL" id="KB932201">
    <property type="protein sequence ID" value="KCV73095.1"/>
    <property type="molecule type" value="Genomic_DNA"/>
</dbReference>
<keyword evidence="5" id="KW-0753">Steroid metabolism</keyword>
<dbReference type="Pfam" id="PF01154">
    <property type="entry name" value="HMG_CoA_synt_N"/>
    <property type="match status" value="1"/>
</dbReference>
<keyword evidence="5" id="KW-0752">Steroid biosynthesis</keyword>
<dbReference type="InterPro" id="IPR016039">
    <property type="entry name" value="Thiolase-like"/>
</dbReference>
<feature type="binding site" evidence="4">
    <location>
        <position position="356"/>
    </location>
    <ligand>
        <name>CoA</name>
        <dbReference type="ChEBI" id="CHEBI:57287"/>
    </ligand>
</feature>
<dbReference type="FunFam" id="3.40.47.10:FF:000008">
    <property type="entry name" value="3-hydroxy-3-methylglutaryl coenzyme A synthase"/>
    <property type="match status" value="1"/>
</dbReference>